<dbReference type="AlphaFoldDB" id="A0A0F5IY99"/>
<keyword evidence="1" id="KW-0732">Signal</keyword>
<dbReference type="PATRIC" id="fig|1203610.3.peg.4096"/>
<dbReference type="EMBL" id="AQHW01000020">
    <property type="protein sequence ID" value="KKB50483.1"/>
    <property type="molecule type" value="Genomic_DNA"/>
</dbReference>
<evidence type="ECO:0000259" key="2">
    <source>
        <dbReference type="Pfam" id="PF16249"/>
    </source>
</evidence>
<comment type="caution">
    <text evidence="3">The sequence shown here is derived from an EMBL/GenBank/DDBJ whole genome shotgun (WGS) entry which is preliminary data.</text>
</comment>
<feature type="signal peptide" evidence="1">
    <location>
        <begin position="1"/>
        <end position="25"/>
    </location>
</feature>
<dbReference type="Proteomes" id="UP000033035">
    <property type="component" value="Unassembled WGS sequence"/>
</dbReference>
<sequence length="700" mass="75837">MDMKKHILNVIRKYMLLLLLPLMMAACEKVTNVTGGINEDYEPVGVTVGLSVSGYKNQERTRASQILPGDMGNEENAIHNITVFQFDGNGDDTNPLVVLRYINSGLDALVLGLMQPKSDPDKDQFLYFVANTGDQLQNFTGVYGDLKQKLISVNDAGIADGTMVMTASLVTTINALQPIQISFNRKLAKINVTCSIADGVNFIPARVQLRNVPKALALGSISSIYPMGDANNFQNYLSVADNIMGGYTWYMPENLRGIGTATDHRYKTASTAPSGQGDYCTYIELSGLYQESGTSKLVSYKVYLGGNNTNDYNVEANRIYNVNLSVKGVNEVDSRLTVVTLPEAETPANCYMILPGTTMVIDMLKPPGTAVPASGVDYATRVGSASAGTNNIKSIGIVWQTEDTPDGLIQDLTFLEATGQAMFKATPGNTGNLLLAAYSEPEQQGTILWSWHVWVTDYDPGIGDAIGDVPGGKVHSISADGAVWMDRDLGALTATPGKGTTLGYAYQWGRKDPFPMSSNISTSVLRPLYDAKGNYLRSGVAVEERNSSSQLIVGQSISEPWVFYTNTVTNHGTGSGYWWGGSSINISLWSNSVKTMYDPCPAGWRLPTGTIVGKMTGNIMQSWSGTNYGAYYRGTSWYQYYGYLLYNTGAIGESGQTGVYWSSAVRQMYQLGQNHTSIGGGARDCDYGFIGRCIKDTTGS</sequence>
<keyword evidence="4" id="KW-1185">Reference proteome</keyword>
<accession>A0A0F5IY99</accession>
<reference evidence="3 4" key="1">
    <citation type="submission" date="2013-04" db="EMBL/GenBank/DDBJ databases">
        <title>The Genome Sequence of Parabacteroides gordonii DSM 23371.</title>
        <authorList>
            <consortium name="The Broad Institute Genomics Platform"/>
            <person name="Earl A."/>
            <person name="Ward D."/>
            <person name="Feldgarden M."/>
            <person name="Gevers D."/>
            <person name="Martens E."/>
            <person name="Sakamoto M."/>
            <person name="Benno Y."/>
            <person name="Suzuki N."/>
            <person name="Matsunaga N."/>
            <person name="Koshihara K."/>
            <person name="Seki M."/>
            <person name="Komiya H."/>
            <person name="Walker B."/>
            <person name="Young S."/>
            <person name="Zeng Q."/>
            <person name="Gargeya S."/>
            <person name="Fitzgerald M."/>
            <person name="Haas B."/>
            <person name="Abouelleil A."/>
            <person name="Allen A.W."/>
            <person name="Alvarado L."/>
            <person name="Arachchi H.M."/>
            <person name="Berlin A.M."/>
            <person name="Chapman S.B."/>
            <person name="Gainer-Dewar J."/>
            <person name="Goldberg J."/>
            <person name="Griggs A."/>
            <person name="Gujja S."/>
            <person name="Hansen M."/>
            <person name="Howarth C."/>
            <person name="Imamovic A."/>
            <person name="Ireland A."/>
            <person name="Larimer J."/>
            <person name="McCowan C."/>
            <person name="Murphy C."/>
            <person name="Pearson M."/>
            <person name="Poon T.W."/>
            <person name="Priest M."/>
            <person name="Roberts A."/>
            <person name="Saif S."/>
            <person name="Shea T."/>
            <person name="Sisk P."/>
            <person name="Sykes S."/>
            <person name="Wortman J."/>
            <person name="Nusbaum C."/>
            <person name="Birren B."/>
        </authorList>
    </citation>
    <scope>NUCLEOTIDE SEQUENCE [LARGE SCALE GENOMIC DNA]</scope>
    <source>
        <strain evidence="3 4">MS-1</strain>
    </source>
</reference>
<protein>
    <recommendedName>
        <fullName evidence="2">DUF4906 domain-containing protein</fullName>
    </recommendedName>
</protein>
<dbReference type="PROSITE" id="PS51257">
    <property type="entry name" value="PROKAR_LIPOPROTEIN"/>
    <property type="match status" value="1"/>
</dbReference>
<dbReference type="InterPro" id="IPR032594">
    <property type="entry name" value="DUF4906"/>
</dbReference>
<evidence type="ECO:0000256" key="1">
    <source>
        <dbReference type="SAM" id="SignalP"/>
    </source>
</evidence>
<gene>
    <name evidence="3" type="ORF">HMPREF1536_04019</name>
</gene>
<proteinExistence type="predicted"/>
<dbReference type="Pfam" id="PF16249">
    <property type="entry name" value="DUF4906"/>
    <property type="match status" value="1"/>
</dbReference>
<name>A0A0F5IY99_9BACT</name>
<dbReference type="HOGENOM" id="CLU_025673_0_0_10"/>
<evidence type="ECO:0000313" key="3">
    <source>
        <dbReference type="EMBL" id="KKB50483.1"/>
    </source>
</evidence>
<dbReference type="STRING" id="1203610.HMPREF1536_04019"/>
<feature type="domain" description="DUF4906" evidence="2">
    <location>
        <begin position="248"/>
        <end position="323"/>
    </location>
</feature>
<feature type="chain" id="PRO_5002488716" description="DUF4906 domain-containing protein" evidence="1">
    <location>
        <begin position="26"/>
        <end position="700"/>
    </location>
</feature>
<evidence type="ECO:0000313" key="4">
    <source>
        <dbReference type="Proteomes" id="UP000033035"/>
    </source>
</evidence>
<organism evidence="3 4">
    <name type="scientific">Parabacteroides gordonii MS-1 = DSM 23371</name>
    <dbReference type="NCBI Taxonomy" id="1203610"/>
    <lineage>
        <taxon>Bacteria</taxon>
        <taxon>Pseudomonadati</taxon>
        <taxon>Bacteroidota</taxon>
        <taxon>Bacteroidia</taxon>
        <taxon>Bacteroidales</taxon>
        <taxon>Tannerellaceae</taxon>
        <taxon>Parabacteroides</taxon>
    </lineage>
</organism>